<sequence length="1030" mass="116033">MADGANGAVGSLVVAFIANDTVNDAKAQEVAEQLAEMVGAEAKLLDIVLGLKGSITSEDSGTRRKALNCLSSVLACLDSDKLPRNEIEVMCQFYNSKLDDELLALETLSGFRSLCRMVCVTGQQVSALMKWLTDEYVPSRYLAAVRFVPFQILDGIYHNKFKDGQIVNGKLTEQFVQAYINVASGEKDPRNLLLSFQLNERISTSLPAANSHRQELFDILFSYFPITFRPPKNDPYKIANVDLKLALRSALSAAPMFAQDAFGNLVDKLSASSPTVKQDTLLTLKRCIENFGGQACADDWLPIWKALKFEVMHSVDDNDDSLALAKVTPPNAQKEDESTINNYQTALDVIRTLSRVLQQFNDKVFDTFFTHALEDLKPNFDLGKSLKQSCAIFSAIGSSNKATFDKTIESVLPLFLVNTTEVPKLKLLLMNLSFFLGSYIQVFGETQADQHAVEVPDNKLASYKDEILMILGMALTGNSKIEVTVRTLSVIQFTKLIKMKGYLTDEEIALIVQYLTETILTDNNKNIYFACLEGLKVISEFYEQLVYSVSLKQMLDLLPNSFNGLPEFHNGEYITIETILKIILDFTTSRHILVKESIVALCSKLLDVVVRDAARSSDYCFLLLSTLLSLYDNNIVLMTPETLVSIKKLVEPVLFQILEMKDDKSVIGDDYNFPLFSTLFYFINLKGVDDTQLQRYTDVLIKEYKILEKYPCRYIMPYVKILSALDKTCVFEQSGEVFHRTVELLRADGNIPQVEKVGYLEFLMVLTNKWLSDDEIEREMDLELHSDINLKILTWVGKGLVMRSSKLGPKILKQFIELLSDKQSGALVSKLFEVFVIDINTMKRYKGCGTANNVKALYKQKFFSDIFKTLVALYRSNADMDIKCNCLTALSMVLKHTPSQLIEPFMNDLLPMLLQALEMPNSEVRVSSLETLSDVTEKFHQLITEHTSTLIPLLLKLVVPGTHNNAAVRLMSLKLLEVIAAVVPLNYCLEFKEQVIVGLLKPLSDKKRIIRKQSIDTRQVYFELGQVPFE</sequence>
<feature type="domain" description="MMS19 N-terminal" evidence="8">
    <location>
        <begin position="50"/>
        <end position="313"/>
    </location>
</feature>
<dbReference type="HOGENOM" id="CLU_005943_1_0_1"/>
<dbReference type="STRING" id="1071383.J7SAU1"/>
<evidence type="ECO:0000256" key="4">
    <source>
        <dbReference type="ARBA" id="ARBA00023242"/>
    </source>
</evidence>
<dbReference type="GeneID" id="34528824"/>
<comment type="function">
    <text evidence="6">Key component of the cytosolic iron-sulfur protein assembly (CIA) complex, a multiprotein complex that mediates the incorporation of iron-sulfur cluster into apoproteins specifically involved in DNA metabolism and genomic integrity. In the CIA complex, MMS19 acts as an adapter between early-acting CIA components and a subset of cellular target iron-sulfur proteins.</text>
</comment>
<keyword evidence="6" id="KW-0234">DNA repair</keyword>
<keyword evidence="6" id="KW-0227">DNA damage</keyword>
<comment type="similarity">
    <text evidence="2 6">Belongs to the MET18/MMS19 family.</text>
</comment>
<dbReference type="PANTHER" id="PTHR12891:SF0">
    <property type="entry name" value="MMS19 NUCLEOTIDE EXCISION REPAIR PROTEIN HOMOLOG"/>
    <property type="match status" value="1"/>
</dbReference>
<feature type="domain" description="MMS19 C-terminal" evidence="7">
    <location>
        <begin position="579"/>
        <end position="980"/>
    </location>
</feature>
<feature type="repeat" description="HEAT" evidence="5">
    <location>
        <begin position="909"/>
        <end position="947"/>
    </location>
</feature>
<dbReference type="Proteomes" id="UP000006310">
    <property type="component" value="Chromosome 13"/>
</dbReference>
<evidence type="ECO:0000259" key="7">
    <source>
        <dbReference type="Pfam" id="PF12460"/>
    </source>
</evidence>
<gene>
    <name evidence="9" type="primary">KNAG0M01910</name>
    <name evidence="9" type="ordered locus">KNAG_0M01910</name>
</gene>
<evidence type="ECO:0000313" key="9">
    <source>
        <dbReference type="EMBL" id="CCK73044.1"/>
    </source>
</evidence>
<dbReference type="PROSITE" id="PS50077">
    <property type="entry name" value="HEAT_REPEAT"/>
    <property type="match status" value="1"/>
</dbReference>
<dbReference type="EMBL" id="HE978326">
    <property type="protein sequence ID" value="CCK73044.1"/>
    <property type="molecule type" value="Genomic_DNA"/>
</dbReference>
<evidence type="ECO:0000256" key="1">
    <source>
        <dbReference type="ARBA" id="ARBA00004123"/>
    </source>
</evidence>
<dbReference type="Gene3D" id="1.25.10.10">
    <property type="entry name" value="Leucine-rich Repeat Variant"/>
    <property type="match status" value="1"/>
</dbReference>
<evidence type="ECO:0000313" key="10">
    <source>
        <dbReference type="Proteomes" id="UP000006310"/>
    </source>
</evidence>
<dbReference type="InterPro" id="IPR016024">
    <property type="entry name" value="ARM-type_fold"/>
</dbReference>
<dbReference type="PANTHER" id="PTHR12891">
    <property type="entry name" value="DNA REPAIR/TRANSCRIPTION PROTEIN MET18/MMS19"/>
    <property type="match status" value="1"/>
</dbReference>
<evidence type="ECO:0000256" key="5">
    <source>
        <dbReference type="PROSITE-ProRule" id="PRU00103"/>
    </source>
</evidence>
<evidence type="ECO:0000259" key="8">
    <source>
        <dbReference type="Pfam" id="PF14500"/>
    </source>
</evidence>
<dbReference type="Pfam" id="PF14500">
    <property type="entry name" value="MMS19_N"/>
    <property type="match status" value="1"/>
</dbReference>
<keyword evidence="10" id="KW-1185">Reference proteome</keyword>
<keyword evidence="3" id="KW-0677">Repeat</keyword>
<dbReference type="OrthoDB" id="342900at2759"/>
<comment type="subcellular location">
    <subcellularLocation>
        <location evidence="1 6">Nucleus</location>
    </subcellularLocation>
</comment>
<evidence type="ECO:0000256" key="3">
    <source>
        <dbReference type="ARBA" id="ARBA00022737"/>
    </source>
</evidence>
<dbReference type="RefSeq" id="XP_022467288.1">
    <property type="nucleotide sequence ID" value="XM_022611054.1"/>
</dbReference>
<accession>J7SAU1</accession>
<reference evidence="10" key="2">
    <citation type="submission" date="2012-08" db="EMBL/GenBank/DDBJ databases">
        <title>Genome sequence of Kazachstania naganishii.</title>
        <authorList>
            <person name="Gordon J.L."/>
            <person name="Armisen D."/>
            <person name="Proux-Wera E."/>
            <person name="OhEigeartaigh S.S."/>
            <person name="Byrne K.P."/>
            <person name="Wolfe K.H."/>
        </authorList>
    </citation>
    <scope>NUCLEOTIDE SEQUENCE [LARGE SCALE GENOMIC DNA]</scope>
    <source>
        <strain evidence="10">ATCC MYA-139 / BCRC 22969 / CBS 8797 / CCRC 22969 / KCTC 17520 / NBRC 10181 / NCYC 3082</strain>
    </source>
</reference>
<dbReference type="SUPFAM" id="SSF48371">
    <property type="entry name" value="ARM repeat"/>
    <property type="match status" value="2"/>
</dbReference>
<dbReference type="OMA" id="IILDFTT"/>
<name>J7SAU1_HUIN7</name>
<dbReference type="GO" id="GO:0005634">
    <property type="term" value="C:nucleus"/>
    <property type="evidence" value="ECO:0007669"/>
    <property type="project" value="UniProtKB-SubCell"/>
</dbReference>
<dbReference type="eggNOG" id="KOG1967">
    <property type="taxonomic scope" value="Eukaryota"/>
</dbReference>
<dbReference type="Pfam" id="PF12460">
    <property type="entry name" value="MMS19_C"/>
    <property type="match status" value="1"/>
</dbReference>
<dbReference type="InterPro" id="IPR011989">
    <property type="entry name" value="ARM-like"/>
</dbReference>
<dbReference type="AlphaFoldDB" id="J7SAU1"/>
<dbReference type="GO" id="GO:0097361">
    <property type="term" value="C:cytosolic [4Fe-4S] assembly targeting complex"/>
    <property type="evidence" value="ECO:0007669"/>
    <property type="project" value="UniProtKB-UniRule"/>
</dbReference>
<evidence type="ECO:0000256" key="2">
    <source>
        <dbReference type="ARBA" id="ARBA00009340"/>
    </source>
</evidence>
<proteinExistence type="inferred from homology"/>
<reference evidence="9 10" key="1">
    <citation type="journal article" date="2011" name="Proc. Natl. Acad. Sci. U.S.A.">
        <title>Evolutionary erosion of yeast sex chromosomes by mating-type switching accidents.</title>
        <authorList>
            <person name="Gordon J.L."/>
            <person name="Armisen D."/>
            <person name="Proux-Wera E."/>
            <person name="Oheigeartaigh S.S."/>
            <person name="Byrne K.P."/>
            <person name="Wolfe K.H."/>
        </authorList>
    </citation>
    <scope>NUCLEOTIDE SEQUENCE [LARGE SCALE GENOMIC DNA]</scope>
    <source>
        <strain evidence="10">ATCC MYA-139 / BCRC 22969 / CBS 8797 / CCRC 22969 / KCTC 17520 / NBRC 10181 / NCYC 3082</strain>
    </source>
</reference>
<evidence type="ECO:0000256" key="6">
    <source>
        <dbReference type="RuleBase" id="RU367072"/>
    </source>
</evidence>
<dbReference type="InterPro" id="IPR021133">
    <property type="entry name" value="HEAT_type_2"/>
</dbReference>
<dbReference type="InterPro" id="IPR029240">
    <property type="entry name" value="MMS19_N"/>
</dbReference>
<dbReference type="KEGG" id="kng:KNAG_0M01910"/>
<keyword evidence="4 6" id="KW-0539">Nucleus</keyword>
<dbReference type="InterPro" id="IPR039920">
    <property type="entry name" value="MMS19"/>
</dbReference>
<protein>
    <recommendedName>
        <fullName evidence="6">MMS19 nucleotide excision repair protein</fullName>
    </recommendedName>
</protein>
<dbReference type="InterPro" id="IPR024687">
    <property type="entry name" value="MMS19_C"/>
</dbReference>
<dbReference type="GO" id="GO:0016226">
    <property type="term" value="P:iron-sulfur cluster assembly"/>
    <property type="evidence" value="ECO:0007669"/>
    <property type="project" value="UniProtKB-UniRule"/>
</dbReference>
<organism evidence="9 10">
    <name type="scientific">Huiozyma naganishii (strain ATCC MYA-139 / BCRC 22969 / CBS 8797 / KCTC 17520 / NBRC 10181 / NCYC 3082 / Yp74L-3)</name>
    <name type="common">Yeast</name>
    <name type="synonym">Kazachstania naganishii</name>
    <dbReference type="NCBI Taxonomy" id="1071383"/>
    <lineage>
        <taxon>Eukaryota</taxon>
        <taxon>Fungi</taxon>
        <taxon>Dikarya</taxon>
        <taxon>Ascomycota</taxon>
        <taxon>Saccharomycotina</taxon>
        <taxon>Saccharomycetes</taxon>
        <taxon>Saccharomycetales</taxon>
        <taxon>Saccharomycetaceae</taxon>
        <taxon>Huiozyma</taxon>
    </lineage>
</organism>
<dbReference type="GO" id="GO:0051604">
    <property type="term" value="P:protein maturation"/>
    <property type="evidence" value="ECO:0007669"/>
    <property type="project" value="UniProtKB-UniRule"/>
</dbReference>
<dbReference type="GO" id="GO:0006281">
    <property type="term" value="P:DNA repair"/>
    <property type="evidence" value="ECO:0007669"/>
    <property type="project" value="UniProtKB-UniRule"/>
</dbReference>